<dbReference type="Pfam" id="PF16177">
    <property type="entry name" value="ACAS_N"/>
    <property type="match status" value="1"/>
</dbReference>
<keyword evidence="12" id="KW-1185">Reference proteome</keyword>
<dbReference type="InterPro" id="IPR045851">
    <property type="entry name" value="AMP-bd_C_sf"/>
</dbReference>
<evidence type="ECO:0000259" key="8">
    <source>
        <dbReference type="Pfam" id="PF00501"/>
    </source>
</evidence>
<evidence type="ECO:0000313" key="12">
    <source>
        <dbReference type="Proteomes" id="UP000050509"/>
    </source>
</evidence>
<accession>A0A0P9DJH2</accession>
<evidence type="ECO:0000256" key="3">
    <source>
        <dbReference type="ARBA" id="ARBA00022598"/>
    </source>
</evidence>
<keyword evidence="4" id="KW-0547">Nucleotide-binding</keyword>
<dbReference type="InterPro" id="IPR011904">
    <property type="entry name" value="Ac_CoA_lig"/>
</dbReference>
<sequence>MTTDQQTPPNETAGEYPKFYYPPENVVENANVTAYAREKGFANADELYAWTIENPQQFWGEMATKFLDWYQPWEKVLDDSNAPFFKWFTGAKTNVVHNAIDRHATGANKDKAAIIWESEQGETKTYTYAQLAAEVNRFANILKSQGVEKGDRVTVYLSRVPELVIAMLAIVKIGAMHSVVYGGFSTEALHSRIEDAKSKVLVTGDGGWMNNKIVELKKITDEAVDRAEDIVKSVIVLKRTGHDITMKEGRDHWWHDLAAQPGMDDPCPTEQMDTEDPMFMLYTSGTTGAPKGLVHACGGYQVQVATTLSFVFDIKPDDVYWCAADPGWITGHSYIVYGPLMLGATEVIYEGAPSYPNPGRWWDVAAKYGVTILYTAPTAIRGLMRFGEEWPNKYDLSKLRLLGSVGEPINPEAWRWYHRVIGKDRCPIMDTWWQTETGAFMITPNPTTPLKPGSGTKPFFGIEADVLTEEGEPATGADDGLLVIKKPWPSMLRTIYGDPKRYVEQYWTRLPGFYTAGDAARKDEDGYYWVIGRIDDVIKVSGYRLGTAEVESALVSHPAVAEAAAIGLPHELKGQAIHPYVILRQGFEASDALAEELRKHVGKEMGPIARPETINFVPGLPKTRSGKIMRRVLKARALGLPEGDTSTLEA</sequence>
<evidence type="ECO:0000256" key="6">
    <source>
        <dbReference type="ARBA" id="ARBA00022990"/>
    </source>
</evidence>
<evidence type="ECO:0000313" key="11">
    <source>
        <dbReference type="EMBL" id="KPV53619.1"/>
    </source>
</evidence>
<dbReference type="EC" id="6.2.1.1" evidence="2 7"/>
<dbReference type="Proteomes" id="UP000050509">
    <property type="component" value="Unassembled WGS sequence"/>
</dbReference>
<dbReference type="InterPro" id="IPR020845">
    <property type="entry name" value="AMP-binding_CS"/>
</dbReference>
<dbReference type="SUPFAM" id="SSF56801">
    <property type="entry name" value="Acetyl-CoA synthetase-like"/>
    <property type="match status" value="1"/>
</dbReference>
<evidence type="ECO:0000256" key="1">
    <source>
        <dbReference type="ARBA" id="ARBA00006432"/>
    </source>
</evidence>
<dbReference type="Gene3D" id="3.30.300.30">
    <property type="match status" value="1"/>
</dbReference>
<organism evidence="11 12">
    <name type="scientific">Kouleothrix aurantiaca</name>
    <dbReference type="NCBI Taxonomy" id="186479"/>
    <lineage>
        <taxon>Bacteria</taxon>
        <taxon>Bacillati</taxon>
        <taxon>Chloroflexota</taxon>
        <taxon>Chloroflexia</taxon>
        <taxon>Chloroflexales</taxon>
        <taxon>Roseiflexineae</taxon>
        <taxon>Roseiflexaceae</taxon>
        <taxon>Kouleothrix</taxon>
    </lineage>
</organism>
<evidence type="ECO:0000256" key="7">
    <source>
        <dbReference type="NCBIfam" id="TIGR02188"/>
    </source>
</evidence>
<dbReference type="GO" id="GO:0016208">
    <property type="term" value="F:AMP binding"/>
    <property type="evidence" value="ECO:0007669"/>
    <property type="project" value="InterPro"/>
</dbReference>
<feature type="domain" description="AMP-binding enzyme C-terminal" evidence="9">
    <location>
        <begin position="549"/>
        <end position="627"/>
    </location>
</feature>
<dbReference type="GO" id="GO:0005524">
    <property type="term" value="F:ATP binding"/>
    <property type="evidence" value="ECO:0007669"/>
    <property type="project" value="UniProtKB-KW"/>
</dbReference>
<feature type="domain" description="Acetyl-coenzyme A synthetase N-terminal" evidence="10">
    <location>
        <begin position="45"/>
        <end position="99"/>
    </location>
</feature>
<dbReference type="InterPro" id="IPR042099">
    <property type="entry name" value="ANL_N_sf"/>
</dbReference>
<dbReference type="PATRIC" id="fig|186479.3.peg.4145"/>
<dbReference type="NCBIfam" id="TIGR02188">
    <property type="entry name" value="Ac_CoA_lig_AcsA"/>
    <property type="match status" value="1"/>
</dbReference>
<dbReference type="PANTHER" id="PTHR24095">
    <property type="entry name" value="ACETYL-COENZYME A SYNTHETASE"/>
    <property type="match status" value="1"/>
</dbReference>
<evidence type="ECO:0000256" key="5">
    <source>
        <dbReference type="ARBA" id="ARBA00022840"/>
    </source>
</evidence>
<dbReference type="NCBIfam" id="NF001208">
    <property type="entry name" value="PRK00174.1"/>
    <property type="match status" value="1"/>
</dbReference>
<dbReference type="EMBL" id="LJCR01000217">
    <property type="protein sequence ID" value="KPV53619.1"/>
    <property type="molecule type" value="Genomic_DNA"/>
</dbReference>
<dbReference type="InterPro" id="IPR032387">
    <property type="entry name" value="ACAS_N"/>
</dbReference>
<feature type="domain" description="AMP-dependent synthetase/ligase" evidence="8">
    <location>
        <begin position="106"/>
        <end position="488"/>
    </location>
</feature>
<evidence type="ECO:0000256" key="4">
    <source>
        <dbReference type="ARBA" id="ARBA00022741"/>
    </source>
</evidence>
<reference evidence="11 12" key="1">
    <citation type="submission" date="2015-09" db="EMBL/GenBank/DDBJ databases">
        <title>Draft genome sequence of Kouleothrix aurantiaca JCM 19913.</title>
        <authorList>
            <person name="Hemp J."/>
        </authorList>
    </citation>
    <scope>NUCLEOTIDE SEQUENCE [LARGE SCALE GENOMIC DNA]</scope>
    <source>
        <strain evidence="11 12">COM-B</strain>
    </source>
</reference>
<dbReference type="InterPro" id="IPR000873">
    <property type="entry name" value="AMP-dep_synth/lig_dom"/>
</dbReference>
<dbReference type="GO" id="GO:0005829">
    <property type="term" value="C:cytosol"/>
    <property type="evidence" value="ECO:0007669"/>
    <property type="project" value="TreeGrafter"/>
</dbReference>
<dbReference type="FunFam" id="3.40.50.12780:FF:000001">
    <property type="entry name" value="Acetyl-coenzyme A synthetase"/>
    <property type="match status" value="1"/>
</dbReference>
<dbReference type="GO" id="GO:0019427">
    <property type="term" value="P:acetyl-CoA biosynthetic process from acetate"/>
    <property type="evidence" value="ECO:0007669"/>
    <property type="project" value="UniProtKB-UniRule"/>
</dbReference>
<dbReference type="Pfam" id="PF13193">
    <property type="entry name" value="AMP-binding_C"/>
    <property type="match status" value="1"/>
</dbReference>
<keyword evidence="6" id="KW-0007">Acetylation</keyword>
<evidence type="ECO:0000259" key="10">
    <source>
        <dbReference type="Pfam" id="PF16177"/>
    </source>
</evidence>
<gene>
    <name evidence="11" type="ORF">SE17_08620</name>
</gene>
<comment type="caution">
    <text evidence="11">The sequence shown here is derived from an EMBL/GenBank/DDBJ whole genome shotgun (WGS) entry which is preliminary data.</text>
</comment>
<dbReference type="CDD" id="cd05966">
    <property type="entry name" value="ACS"/>
    <property type="match status" value="1"/>
</dbReference>
<name>A0A0P9DJH2_9CHLR</name>
<proteinExistence type="inferred from homology"/>
<evidence type="ECO:0000256" key="2">
    <source>
        <dbReference type="ARBA" id="ARBA00013275"/>
    </source>
</evidence>
<dbReference type="AlphaFoldDB" id="A0A0P9DJH2"/>
<evidence type="ECO:0000259" key="9">
    <source>
        <dbReference type="Pfam" id="PF13193"/>
    </source>
</evidence>
<keyword evidence="5" id="KW-0067">ATP-binding</keyword>
<comment type="similarity">
    <text evidence="1">Belongs to the ATP-dependent AMP-binding enzyme family.</text>
</comment>
<keyword evidence="3" id="KW-0436">Ligase</keyword>
<dbReference type="GO" id="GO:0003987">
    <property type="term" value="F:acetate-CoA ligase activity"/>
    <property type="evidence" value="ECO:0007669"/>
    <property type="project" value="UniProtKB-UniRule"/>
</dbReference>
<dbReference type="Pfam" id="PF00501">
    <property type="entry name" value="AMP-binding"/>
    <property type="match status" value="1"/>
</dbReference>
<dbReference type="Gene3D" id="3.40.50.12780">
    <property type="entry name" value="N-terminal domain of ligase-like"/>
    <property type="match status" value="1"/>
</dbReference>
<dbReference type="PANTHER" id="PTHR24095:SF14">
    <property type="entry name" value="ACETYL-COENZYME A SYNTHETASE 1"/>
    <property type="match status" value="1"/>
</dbReference>
<protein>
    <recommendedName>
        <fullName evidence="2 7">Acetate--CoA ligase</fullName>
        <ecNumber evidence="2 7">6.2.1.1</ecNumber>
    </recommendedName>
</protein>
<dbReference type="InterPro" id="IPR025110">
    <property type="entry name" value="AMP-bd_C"/>
</dbReference>
<dbReference type="PROSITE" id="PS00455">
    <property type="entry name" value="AMP_BINDING"/>
    <property type="match status" value="1"/>
</dbReference>